<evidence type="ECO:0000313" key="3">
    <source>
        <dbReference type="Proteomes" id="UP000037326"/>
    </source>
</evidence>
<evidence type="ECO:0000256" key="1">
    <source>
        <dbReference type="SAM" id="Phobius"/>
    </source>
</evidence>
<feature type="transmembrane region" description="Helical" evidence="1">
    <location>
        <begin position="118"/>
        <end position="136"/>
    </location>
</feature>
<feature type="transmembrane region" description="Helical" evidence="1">
    <location>
        <begin position="39"/>
        <end position="60"/>
    </location>
</feature>
<evidence type="ECO:0000313" key="2">
    <source>
        <dbReference type="EMBL" id="KMY32500.1"/>
    </source>
</evidence>
<feature type="transmembrane region" description="Helical" evidence="1">
    <location>
        <begin position="95"/>
        <end position="113"/>
    </location>
</feature>
<dbReference type="EMBL" id="LFXJ01000005">
    <property type="protein sequence ID" value="KMY32500.1"/>
    <property type="molecule type" value="Genomic_DNA"/>
</dbReference>
<reference evidence="3" key="1">
    <citation type="submission" date="2015-07" db="EMBL/GenBank/DDBJ databases">
        <authorList>
            <consortium name="Consortium for Microbial Forensics and Genomics (microFORGE)"/>
            <person name="Knight B.M."/>
            <person name="Roberts D.P."/>
            <person name="Lin D."/>
            <person name="Hari K."/>
            <person name="Fletcher J."/>
            <person name="Melcher U."/>
            <person name="Blagden T."/>
            <person name="Winegar R.A."/>
        </authorList>
    </citation>
    <scope>NUCLEOTIDE SEQUENCE [LARGE SCALE GENOMIC DNA]</scope>
    <source>
        <strain evidence="3">DSM 23493</strain>
    </source>
</reference>
<dbReference type="PATRIC" id="fig|582475.4.peg.1644"/>
<protein>
    <submittedName>
        <fullName evidence="2">Uncharacterized protein</fullName>
    </submittedName>
</protein>
<keyword evidence="1" id="KW-1133">Transmembrane helix</keyword>
<gene>
    <name evidence="2" type="ORF">ACZ11_10280</name>
</gene>
<proteinExistence type="predicted"/>
<keyword evidence="1" id="KW-0812">Transmembrane</keyword>
<keyword evidence="1" id="KW-0472">Membrane</keyword>
<organism evidence="2 3">
    <name type="scientific">Lysinibacillus xylanilyticus</name>
    <dbReference type="NCBI Taxonomy" id="582475"/>
    <lineage>
        <taxon>Bacteria</taxon>
        <taxon>Bacillati</taxon>
        <taxon>Bacillota</taxon>
        <taxon>Bacilli</taxon>
        <taxon>Bacillales</taxon>
        <taxon>Bacillaceae</taxon>
        <taxon>Lysinibacillus</taxon>
    </lineage>
</organism>
<sequence>MDQIRNAINQIYKESKFSHKSHMKTFRKINQSTKRRKPLTPIILTVVVSGCLLIGLYMMLLQNDIHSTTSTLVDSNLYPEKTGKVKDYSVLTRPWMGVGLVSSAFLFIFAILAFMKKWFWRVLLCIVIIIAILGNMSERIGYRVYVQNEAEIRNTVELGPFHPDTVKMNGTITIQQYRIGYFSENGFQGIAIFKHDGKGYALDQYIQSELDTMVAIYLKDIHYIVIPLLNNHNIEKLIIDTGAERIEKTVDSNNAQLISVPLKSEIATSQLLIHALDHEGNTSILYNDSRIFTY</sequence>
<dbReference type="GeneID" id="96598634"/>
<accession>A0A0K9FDF9</accession>
<name>A0A0K9FDF9_9BACI</name>
<dbReference type="RefSeq" id="WP_049665814.1">
    <property type="nucleotide sequence ID" value="NZ_LFXJ01000005.1"/>
</dbReference>
<dbReference type="OrthoDB" id="2729490at2"/>
<dbReference type="AlphaFoldDB" id="A0A0K9FDF9"/>
<dbReference type="Proteomes" id="UP000037326">
    <property type="component" value="Unassembled WGS sequence"/>
</dbReference>
<comment type="caution">
    <text evidence="2">The sequence shown here is derived from an EMBL/GenBank/DDBJ whole genome shotgun (WGS) entry which is preliminary data.</text>
</comment>